<keyword evidence="1" id="KW-0812">Transmembrane</keyword>
<accession>A0AAP8IYM0</accession>
<protein>
    <submittedName>
        <fullName evidence="2">Uncharacterized protein</fullName>
    </submittedName>
</protein>
<feature type="transmembrane region" description="Helical" evidence="1">
    <location>
        <begin position="153"/>
        <end position="180"/>
    </location>
</feature>
<feature type="transmembrane region" description="Helical" evidence="1">
    <location>
        <begin position="187"/>
        <end position="208"/>
    </location>
</feature>
<dbReference type="AlphaFoldDB" id="A0AAP8IYM0"/>
<sequence length="272" mass="30387">MQLTRKQASIIFVMLFYFSLVTWSVIGTVNSALPIGVHGDTPLTDFWYVQIGGPHDSLLLDTVMMVVMTNIGAFWFIYIKNNKSFYHVQARIGYKTFLQEAASKSFLSAFFLSIATKLYELLVIVLLTKRLPSNTILPVGARYGLGPFYDNTLLSFAIFVLLSSLGWGAYAVFIFALGLFIKKNSIYLVLGAVLGTVLITGIALFATFNLNLSRVLYMLLPSTLIAPGQLQFGIFNGHSPNVYLSFLIATLIYAGSAVLLFHLWREHRKVRE</sequence>
<organism evidence="2 3">
    <name type="scientific">Lacticaseibacillus rhamnosus</name>
    <name type="common">Lactobacillus rhamnosus</name>
    <dbReference type="NCBI Taxonomy" id="47715"/>
    <lineage>
        <taxon>Bacteria</taxon>
        <taxon>Bacillati</taxon>
        <taxon>Bacillota</taxon>
        <taxon>Bacilli</taxon>
        <taxon>Lactobacillales</taxon>
        <taxon>Lactobacillaceae</taxon>
        <taxon>Lacticaseibacillus</taxon>
    </lineage>
</organism>
<dbReference type="RefSeq" id="WP_049170737.1">
    <property type="nucleotide sequence ID" value="NZ_CP017063.1"/>
</dbReference>
<reference evidence="2 3" key="1">
    <citation type="submission" date="2017-12" db="EMBL/GenBank/DDBJ databases">
        <title>Phylogenetic diversity of female urinary microbiome.</title>
        <authorList>
            <person name="Thomas-White K."/>
            <person name="Wolfe A.J."/>
        </authorList>
    </citation>
    <scope>NUCLEOTIDE SEQUENCE [LARGE SCALE GENOMIC DNA]</scope>
    <source>
        <strain evidence="2 3">UMB0004</strain>
    </source>
</reference>
<dbReference type="EMBL" id="PKJX01000005">
    <property type="protein sequence ID" value="PLA56182.1"/>
    <property type="molecule type" value="Genomic_DNA"/>
</dbReference>
<proteinExistence type="predicted"/>
<feature type="transmembrane region" description="Helical" evidence="1">
    <location>
        <begin position="12"/>
        <end position="37"/>
    </location>
</feature>
<evidence type="ECO:0000313" key="2">
    <source>
        <dbReference type="EMBL" id="PLA56182.1"/>
    </source>
</evidence>
<keyword evidence="1" id="KW-0472">Membrane</keyword>
<comment type="caution">
    <text evidence="2">The sequence shown here is derived from an EMBL/GenBank/DDBJ whole genome shotgun (WGS) entry which is preliminary data.</text>
</comment>
<dbReference type="Proteomes" id="UP000234212">
    <property type="component" value="Unassembled WGS sequence"/>
</dbReference>
<feature type="transmembrane region" description="Helical" evidence="1">
    <location>
        <begin position="105"/>
        <end position="127"/>
    </location>
</feature>
<evidence type="ECO:0000256" key="1">
    <source>
        <dbReference type="SAM" id="Phobius"/>
    </source>
</evidence>
<name>A0AAP8IYM0_LACRH</name>
<feature type="transmembrane region" description="Helical" evidence="1">
    <location>
        <begin position="57"/>
        <end position="79"/>
    </location>
</feature>
<evidence type="ECO:0000313" key="3">
    <source>
        <dbReference type="Proteomes" id="UP000234212"/>
    </source>
</evidence>
<dbReference type="GeneID" id="69830318"/>
<keyword evidence="1" id="KW-1133">Transmembrane helix</keyword>
<feature type="transmembrane region" description="Helical" evidence="1">
    <location>
        <begin position="242"/>
        <end position="264"/>
    </location>
</feature>
<gene>
    <name evidence="2" type="ORF">CYJ91_10965</name>
</gene>